<dbReference type="InterPro" id="IPR050736">
    <property type="entry name" value="Sensor_HK_Regulatory"/>
</dbReference>
<dbReference type="SUPFAM" id="SSF47384">
    <property type="entry name" value="Homodimeric domain of signal transducing histidine kinase"/>
    <property type="match status" value="1"/>
</dbReference>
<dbReference type="Gene3D" id="6.10.340.10">
    <property type="match status" value="1"/>
</dbReference>
<evidence type="ECO:0000259" key="10">
    <source>
        <dbReference type="PROSITE" id="PS50109"/>
    </source>
</evidence>
<keyword evidence="9" id="KW-0902">Two-component regulatory system</keyword>
<dbReference type="InterPro" id="IPR003661">
    <property type="entry name" value="HisK_dim/P_dom"/>
</dbReference>
<dbReference type="PROSITE" id="PS50885">
    <property type="entry name" value="HAMP"/>
    <property type="match status" value="1"/>
</dbReference>
<dbReference type="InterPro" id="IPR003594">
    <property type="entry name" value="HATPase_dom"/>
</dbReference>
<dbReference type="CDD" id="cd06225">
    <property type="entry name" value="HAMP"/>
    <property type="match status" value="1"/>
</dbReference>
<dbReference type="InterPro" id="IPR003660">
    <property type="entry name" value="HAMP_dom"/>
</dbReference>
<dbReference type="InterPro" id="IPR036097">
    <property type="entry name" value="HisK_dim/P_sf"/>
</dbReference>
<dbReference type="SMART" id="SM00387">
    <property type="entry name" value="HATPase_c"/>
    <property type="match status" value="1"/>
</dbReference>
<feature type="domain" description="Histidine kinase" evidence="10">
    <location>
        <begin position="318"/>
        <end position="532"/>
    </location>
</feature>
<accession>A0ABP4XY98</accession>
<dbReference type="InterPro" id="IPR036890">
    <property type="entry name" value="HATPase_C_sf"/>
</dbReference>
<keyword evidence="8" id="KW-1133">Transmembrane helix</keyword>
<evidence type="ECO:0000256" key="3">
    <source>
        <dbReference type="ARBA" id="ARBA00012438"/>
    </source>
</evidence>
<dbReference type="Gene3D" id="1.10.287.130">
    <property type="match status" value="1"/>
</dbReference>
<name>A0ABP4XY98_9ACTN</name>
<organism evidence="12 13">
    <name type="scientific">Luedemannella flava</name>
    <dbReference type="NCBI Taxonomy" id="349316"/>
    <lineage>
        <taxon>Bacteria</taxon>
        <taxon>Bacillati</taxon>
        <taxon>Actinomycetota</taxon>
        <taxon>Actinomycetes</taxon>
        <taxon>Micromonosporales</taxon>
        <taxon>Micromonosporaceae</taxon>
        <taxon>Luedemannella</taxon>
    </lineage>
</organism>
<dbReference type="Pfam" id="PF00672">
    <property type="entry name" value="HAMP"/>
    <property type="match status" value="1"/>
</dbReference>
<dbReference type="SMART" id="SM00304">
    <property type="entry name" value="HAMP"/>
    <property type="match status" value="1"/>
</dbReference>
<dbReference type="PANTHER" id="PTHR43711">
    <property type="entry name" value="TWO-COMPONENT HISTIDINE KINASE"/>
    <property type="match status" value="1"/>
</dbReference>
<evidence type="ECO:0000256" key="4">
    <source>
        <dbReference type="ARBA" id="ARBA00022553"/>
    </source>
</evidence>
<dbReference type="PRINTS" id="PR00344">
    <property type="entry name" value="BCTRLSENSOR"/>
</dbReference>
<evidence type="ECO:0000256" key="1">
    <source>
        <dbReference type="ARBA" id="ARBA00000085"/>
    </source>
</evidence>
<dbReference type="RefSeq" id="WP_344128180.1">
    <property type="nucleotide sequence ID" value="NZ_BAAALT010000041.1"/>
</dbReference>
<dbReference type="PROSITE" id="PS50109">
    <property type="entry name" value="HIS_KIN"/>
    <property type="match status" value="1"/>
</dbReference>
<keyword evidence="5" id="KW-0808">Transferase</keyword>
<dbReference type="EC" id="2.7.13.3" evidence="3"/>
<evidence type="ECO:0000256" key="6">
    <source>
        <dbReference type="ARBA" id="ARBA00022692"/>
    </source>
</evidence>
<evidence type="ECO:0000313" key="12">
    <source>
        <dbReference type="EMBL" id="GAA1796131.1"/>
    </source>
</evidence>
<dbReference type="EMBL" id="BAAALT010000041">
    <property type="protein sequence ID" value="GAA1796131.1"/>
    <property type="molecule type" value="Genomic_DNA"/>
</dbReference>
<dbReference type="CDD" id="cd00082">
    <property type="entry name" value="HisKA"/>
    <property type="match status" value="1"/>
</dbReference>
<protein>
    <recommendedName>
        <fullName evidence="3">histidine kinase</fullName>
        <ecNumber evidence="3">2.7.13.3</ecNumber>
    </recommendedName>
</protein>
<dbReference type="Gene3D" id="3.30.565.10">
    <property type="entry name" value="Histidine kinase-like ATPase, C-terminal domain"/>
    <property type="match status" value="1"/>
</dbReference>
<dbReference type="InterPro" id="IPR004358">
    <property type="entry name" value="Sig_transdc_His_kin-like_C"/>
</dbReference>
<evidence type="ECO:0000256" key="2">
    <source>
        <dbReference type="ARBA" id="ARBA00004236"/>
    </source>
</evidence>
<comment type="caution">
    <text evidence="12">The sequence shown here is derived from an EMBL/GenBank/DDBJ whole genome shotgun (WGS) entry which is preliminary data.</text>
</comment>
<evidence type="ECO:0000313" key="13">
    <source>
        <dbReference type="Proteomes" id="UP001500218"/>
    </source>
</evidence>
<evidence type="ECO:0000256" key="5">
    <source>
        <dbReference type="ARBA" id="ARBA00022679"/>
    </source>
</evidence>
<dbReference type="SUPFAM" id="SSF158472">
    <property type="entry name" value="HAMP domain-like"/>
    <property type="match status" value="1"/>
</dbReference>
<keyword evidence="13" id="KW-1185">Reference proteome</keyword>
<sequence length="533" mass="56437">MIIFLVATSTAATAWLTVRQANEQLTKSSPADPDDVAAAVAELAGYGRAHGTWHGVDATVRALSDRLGQRLRLVTATGTLLVDTDLLGGGVARPVTGEAAVVDPRPPMPAFTAWTGETRAQLGAEIVTGYMLGWPRAACLTRLGVPVRLTHPKLELPVFEPVGDQKRHPECDRTTANDKIAMQAVYAQTGLCAERGDQDIDCLQLIFTREIDRAAPEETRLFVGAVDATPRTIPNGSIALAAGAVMLAAALTALLIGRRVTRPISALTVAARRLGSGDLANRVPVTGRDEIADLAREFNRMAASLADSEERERRLIADIAHELRTPLANLRGYLEALADGVLRPDPELFASLHEEALLQQRIVDDLQDLALAEAGALAYHRTTVDLAELVEVCRTAHAAVAEAAGVTLTADAPVPVDVVADPDRLRQVLGNLIRNAVAATPPGGRVTLSVGDGPIIRVADTGRGIVADDLPHMFDRLWRADRARSNADRSQGGSGLGLAIARRIVTDHGGTIEVTSAVGVGTTVKVALPRAEV</sequence>
<dbReference type="Proteomes" id="UP001500218">
    <property type="component" value="Unassembled WGS sequence"/>
</dbReference>
<dbReference type="CDD" id="cd00075">
    <property type="entry name" value="HATPase"/>
    <property type="match status" value="1"/>
</dbReference>
<gene>
    <name evidence="12" type="ORF">GCM10009682_17330</name>
</gene>
<dbReference type="InterPro" id="IPR005467">
    <property type="entry name" value="His_kinase_dom"/>
</dbReference>
<dbReference type="GO" id="GO:0016301">
    <property type="term" value="F:kinase activity"/>
    <property type="evidence" value="ECO:0007669"/>
    <property type="project" value="UniProtKB-KW"/>
</dbReference>
<evidence type="ECO:0000256" key="9">
    <source>
        <dbReference type="ARBA" id="ARBA00023012"/>
    </source>
</evidence>
<evidence type="ECO:0000259" key="11">
    <source>
        <dbReference type="PROSITE" id="PS50885"/>
    </source>
</evidence>
<evidence type="ECO:0000256" key="7">
    <source>
        <dbReference type="ARBA" id="ARBA00022777"/>
    </source>
</evidence>
<keyword evidence="6" id="KW-0812">Transmembrane</keyword>
<dbReference type="PANTHER" id="PTHR43711:SF1">
    <property type="entry name" value="HISTIDINE KINASE 1"/>
    <property type="match status" value="1"/>
</dbReference>
<dbReference type="Pfam" id="PF02518">
    <property type="entry name" value="HATPase_c"/>
    <property type="match status" value="1"/>
</dbReference>
<dbReference type="SMART" id="SM00388">
    <property type="entry name" value="HisKA"/>
    <property type="match status" value="1"/>
</dbReference>
<comment type="catalytic activity">
    <reaction evidence="1">
        <text>ATP + protein L-histidine = ADP + protein N-phospho-L-histidine.</text>
        <dbReference type="EC" id="2.7.13.3"/>
    </reaction>
</comment>
<comment type="subcellular location">
    <subcellularLocation>
        <location evidence="2">Cell membrane</location>
    </subcellularLocation>
</comment>
<keyword evidence="4" id="KW-0597">Phosphoprotein</keyword>
<dbReference type="Pfam" id="PF00512">
    <property type="entry name" value="HisKA"/>
    <property type="match status" value="1"/>
</dbReference>
<evidence type="ECO:0000256" key="8">
    <source>
        <dbReference type="ARBA" id="ARBA00022989"/>
    </source>
</evidence>
<keyword evidence="8" id="KW-0472">Membrane</keyword>
<feature type="domain" description="HAMP" evidence="11">
    <location>
        <begin position="258"/>
        <end position="310"/>
    </location>
</feature>
<reference evidence="13" key="1">
    <citation type="journal article" date="2019" name="Int. J. Syst. Evol. Microbiol.">
        <title>The Global Catalogue of Microorganisms (GCM) 10K type strain sequencing project: providing services to taxonomists for standard genome sequencing and annotation.</title>
        <authorList>
            <consortium name="The Broad Institute Genomics Platform"/>
            <consortium name="The Broad Institute Genome Sequencing Center for Infectious Disease"/>
            <person name="Wu L."/>
            <person name="Ma J."/>
        </authorList>
    </citation>
    <scope>NUCLEOTIDE SEQUENCE [LARGE SCALE GENOMIC DNA]</scope>
    <source>
        <strain evidence="13">JCM 13250</strain>
    </source>
</reference>
<keyword evidence="7 12" id="KW-0418">Kinase</keyword>
<proteinExistence type="predicted"/>
<dbReference type="SUPFAM" id="SSF55874">
    <property type="entry name" value="ATPase domain of HSP90 chaperone/DNA topoisomerase II/histidine kinase"/>
    <property type="match status" value="1"/>
</dbReference>